<reference evidence="1 2" key="1">
    <citation type="submission" date="2015-09" db="EMBL/GenBank/DDBJ databases">
        <title>Host preference determinants of Valsa canker pathogens revealed by comparative genomics.</title>
        <authorList>
            <person name="Yin Z."/>
            <person name="Huang L."/>
        </authorList>
    </citation>
    <scope>NUCLEOTIDE SEQUENCE [LARGE SCALE GENOMIC DNA]</scope>
    <source>
        <strain evidence="1 2">YSFL</strain>
    </source>
</reference>
<sequence>MGVSLETAQRWEQRRQYQISESTVTPVAVSKVVRDHFITARTEDWATQLEKYRAFQDKRKVDEQRYGEYRWIHFGRSYHLDPDHSIVEPGREQRESFSGMLSRLYDSDPDTPHDEGAGLIAYKLRSTVAMHRRRRVGTEFYGFLQLPSEIRNIVYGFLLLRGTVIVPNDTDSDGLGHVKYWQQHDGDTYARYEGLERALKALQNGKRERKPLGLIRGVSRAVHAEAIRVYFGGNKFILPVGSISRPSFFDSLVGIMSNNVQMMNRRFSRDSEAGKNNAMLVRDVSYAFDMRDSFTDDYENLYYNDSLRVAIDEATGETSPPQEALQMLHDQKTFDLDVVWAERIDCIKWMTLDRLALSFEECYCSSGCCRKVEWVLDRFLHTGLPPGTADTYQNAYSSVSWRTRPPLLIEVSGWKNQREKNMISEKLGKLRDLLESLEIRFGLNTNRQEPILDADDHYIRAMLREARNKMWVTTD</sequence>
<dbReference type="AlphaFoldDB" id="A0A423WHD7"/>
<keyword evidence="2" id="KW-1185">Reference proteome</keyword>
<name>A0A423WHD7_CYTCH</name>
<protein>
    <submittedName>
        <fullName evidence="1">Uncharacterized protein</fullName>
    </submittedName>
</protein>
<evidence type="ECO:0000313" key="1">
    <source>
        <dbReference type="EMBL" id="ROW02750.1"/>
    </source>
</evidence>
<evidence type="ECO:0000313" key="2">
    <source>
        <dbReference type="Proteomes" id="UP000284375"/>
    </source>
</evidence>
<gene>
    <name evidence="1" type="ORF">VSDG_01708</name>
</gene>
<dbReference type="OrthoDB" id="62952at2759"/>
<accession>A0A423WHD7</accession>
<dbReference type="Proteomes" id="UP000284375">
    <property type="component" value="Unassembled WGS sequence"/>
</dbReference>
<dbReference type="EMBL" id="LJZO01000004">
    <property type="protein sequence ID" value="ROW02750.1"/>
    <property type="molecule type" value="Genomic_DNA"/>
</dbReference>
<comment type="caution">
    <text evidence="1">The sequence shown here is derived from an EMBL/GenBank/DDBJ whole genome shotgun (WGS) entry which is preliminary data.</text>
</comment>
<proteinExistence type="predicted"/>
<organism evidence="1 2">
    <name type="scientific">Cytospora chrysosperma</name>
    <name type="common">Cytospora canker fungus</name>
    <name type="synonym">Sphaeria chrysosperma</name>
    <dbReference type="NCBI Taxonomy" id="252740"/>
    <lineage>
        <taxon>Eukaryota</taxon>
        <taxon>Fungi</taxon>
        <taxon>Dikarya</taxon>
        <taxon>Ascomycota</taxon>
        <taxon>Pezizomycotina</taxon>
        <taxon>Sordariomycetes</taxon>
        <taxon>Sordariomycetidae</taxon>
        <taxon>Diaporthales</taxon>
        <taxon>Cytosporaceae</taxon>
        <taxon>Cytospora</taxon>
    </lineage>
</organism>